<sequence>MDRQQSAEASVATEVPIFTHQLDGSRATLSYKTQYVHLKTLTQYKRYPFPASSNRRHATSATIQELETHRRPWLDNAKDEPNWGAVVYYILLLWHSIPTMQALIIHVLNRS</sequence>
<dbReference type="EMBL" id="KZ613484">
    <property type="protein sequence ID" value="PMD20618.1"/>
    <property type="molecule type" value="Genomic_DNA"/>
</dbReference>
<gene>
    <name evidence="2" type="ORF">NA56DRAFT_749577</name>
</gene>
<dbReference type="Proteomes" id="UP000235672">
    <property type="component" value="Unassembled WGS sequence"/>
</dbReference>
<keyword evidence="3" id="KW-1185">Reference proteome</keyword>
<name>A0A2J6Q2W2_9HELO</name>
<dbReference type="AlphaFoldDB" id="A0A2J6Q2W2"/>
<keyword evidence="1" id="KW-1133">Transmembrane helix</keyword>
<organism evidence="2 3">
    <name type="scientific">Hyaloscypha hepaticicola</name>
    <dbReference type="NCBI Taxonomy" id="2082293"/>
    <lineage>
        <taxon>Eukaryota</taxon>
        <taxon>Fungi</taxon>
        <taxon>Dikarya</taxon>
        <taxon>Ascomycota</taxon>
        <taxon>Pezizomycotina</taxon>
        <taxon>Leotiomycetes</taxon>
        <taxon>Helotiales</taxon>
        <taxon>Hyaloscyphaceae</taxon>
        <taxon>Hyaloscypha</taxon>
    </lineage>
</organism>
<evidence type="ECO:0000313" key="2">
    <source>
        <dbReference type="EMBL" id="PMD20618.1"/>
    </source>
</evidence>
<reference evidence="2 3" key="1">
    <citation type="submission" date="2016-05" db="EMBL/GenBank/DDBJ databases">
        <title>A degradative enzymes factory behind the ericoid mycorrhizal symbiosis.</title>
        <authorList>
            <consortium name="DOE Joint Genome Institute"/>
            <person name="Martino E."/>
            <person name="Morin E."/>
            <person name="Grelet G."/>
            <person name="Kuo A."/>
            <person name="Kohler A."/>
            <person name="Daghino S."/>
            <person name="Barry K."/>
            <person name="Choi C."/>
            <person name="Cichocki N."/>
            <person name="Clum A."/>
            <person name="Copeland A."/>
            <person name="Hainaut M."/>
            <person name="Haridas S."/>
            <person name="Labutti K."/>
            <person name="Lindquist E."/>
            <person name="Lipzen A."/>
            <person name="Khouja H.-R."/>
            <person name="Murat C."/>
            <person name="Ohm R."/>
            <person name="Olson A."/>
            <person name="Spatafora J."/>
            <person name="Veneault-Fourrey C."/>
            <person name="Henrissat B."/>
            <person name="Grigoriev I."/>
            <person name="Martin F."/>
            <person name="Perotto S."/>
        </authorList>
    </citation>
    <scope>NUCLEOTIDE SEQUENCE [LARGE SCALE GENOMIC DNA]</scope>
    <source>
        <strain evidence="2 3">UAMH 7357</strain>
    </source>
</reference>
<evidence type="ECO:0000313" key="3">
    <source>
        <dbReference type="Proteomes" id="UP000235672"/>
    </source>
</evidence>
<keyword evidence="1" id="KW-0472">Membrane</keyword>
<keyword evidence="1" id="KW-0812">Transmembrane</keyword>
<accession>A0A2J6Q2W2</accession>
<proteinExistence type="predicted"/>
<evidence type="ECO:0000256" key="1">
    <source>
        <dbReference type="SAM" id="Phobius"/>
    </source>
</evidence>
<protein>
    <submittedName>
        <fullName evidence="2">Uncharacterized protein</fullName>
    </submittedName>
</protein>
<feature type="transmembrane region" description="Helical" evidence="1">
    <location>
        <begin position="86"/>
        <end position="108"/>
    </location>
</feature>